<dbReference type="Gene3D" id="1.10.10.10">
    <property type="entry name" value="Winged helix-like DNA-binding domain superfamily/Winged helix DNA-binding domain"/>
    <property type="match status" value="1"/>
</dbReference>
<dbReference type="GO" id="GO:0005829">
    <property type="term" value="C:cytosol"/>
    <property type="evidence" value="ECO:0007669"/>
    <property type="project" value="TreeGrafter"/>
</dbReference>
<organism evidence="2">
    <name type="scientific">[Clostridium] nexile</name>
    <dbReference type="NCBI Taxonomy" id="29361"/>
    <lineage>
        <taxon>Bacteria</taxon>
        <taxon>Bacillati</taxon>
        <taxon>Bacillota</taxon>
        <taxon>Clostridia</taxon>
        <taxon>Lachnospirales</taxon>
        <taxon>Lachnospiraceae</taxon>
        <taxon>Tyzzerella</taxon>
    </lineage>
</organism>
<evidence type="ECO:0000313" key="2">
    <source>
        <dbReference type="EMBL" id="VYT29084.1"/>
    </source>
</evidence>
<dbReference type="InterPro" id="IPR000944">
    <property type="entry name" value="Tscrpt_reg_Rrf2"/>
</dbReference>
<dbReference type="NCBIfam" id="TIGR00738">
    <property type="entry name" value="rrf2_super"/>
    <property type="match status" value="1"/>
</dbReference>
<accession>A0A6N2VFF2</accession>
<dbReference type="InterPro" id="IPR036388">
    <property type="entry name" value="WH-like_DNA-bd_sf"/>
</dbReference>
<dbReference type="InterPro" id="IPR036390">
    <property type="entry name" value="WH_DNA-bd_sf"/>
</dbReference>
<evidence type="ECO:0000256" key="1">
    <source>
        <dbReference type="ARBA" id="ARBA00023125"/>
    </source>
</evidence>
<sequence length="142" mass="15852">MRISTKGTYALEIIVDLAMHSSEEHLEQLKNIAARRGLSEKYLERIVKAMKNENLILSTRGAMGGYRLARRPEDITVLDVLRSVEGELAPVECLTKETDCGIACEDCVTRGVWADMWREILSVTDDVSVADITKEVVDRAGK</sequence>
<dbReference type="PANTHER" id="PTHR33221:SF5">
    <property type="entry name" value="HTH-TYPE TRANSCRIPTIONAL REGULATOR ISCR"/>
    <property type="match status" value="1"/>
</dbReference>
<dbReference type="GO" id="GO:0003677">
    <property type="term" value="F:DNA binding"/>
    <property type="evidence" value="ECO:0007669"/>
    <property type="project" value="UniProtKB-KW"/>
</dbReference>
<keyword evidence="1" id="KW-0238">DNA-binding</keyword>
<dbReference type="EMBL" id="CACRTG010000028">
    <property type="protein sequence ID" value="VYT29084.1"/>
    <property type="molecule type" value="Genomic_DNA"/>
</dbReference>
<name>A0A6N2VFF2_9FIRM</name>
<dbReference type="AlphaFoldDB" id="A0A6N2VFF2"/>
<gene>
    <name evidence="2" type="primary">cymR_2</name>
    <name evidence="2" type="ORF">CNLFYP112_02685</name>
</gene>
<dbReference type="SUPFAM" id="SSF46785">
    <property type="entry name" value="Winged helix' DNA-binding domain"/>
    <property type="match status" value="1"/>
</dbReference>
<reference evidence="2" key="1">
    <citation type="submission" date="2019-11" db="EMBL/GenBank/DDBJ databases">
        <authorList>
            <person name="Feng L."/>
        </authorList>
    </citation>
    <scope>NUCLEOTIDE SEQUENCE</scope>
    <source>
        <strain evidence="2">CnexileLFYP112</strain>
    </source>
</reference>
<dbReference type="PANTHER" id="PTHR33221">
    <property type="entry name" value="WINGED HELIX-TURN-HELIX TRANSCRIPTIONAL REGULATOR, RRF2 FAMILY"/>
    <property type="match status" value="1"/>
</dbReference>
<dbReference type="PROSITE" id="PS51197">
    <property type="entry name" value="HTH_RRF2_2"/>
    <property type="match status" value="1"/>
</dbReference>
<dbReference type="GO" id="GO:0003700">
    <property type="term" value="F:DNA-binding transcription factor activity"/>
    <property type="evidence" value="ECO:0007669"/>
    <property type="project" value="TreeGrafter"/>
</dbReference>
<protein>
    <submittedName>
        <fullName evidence="2">HTH-type transcriptional regulator CymR</fullName>
    </submittedName>
</protein>
<proteinExistence type="predicted"/>
<dbReference type="Pfam" id="PF02082">
    <property type="entry name" value="Rrf2"/>
    <property type="match status" value="1"/>
</dbReference>